<dbReference type="SUPFAM" id="SSF46689">
    <property type="entry name" value="Homeodomain-like"/>
    <property type="match status" value="1"/>
</dbReference>
<proteinExistence type="predicted"/>
<evidence type="ECO:0000256" key="4">
    <source>
        <dbReference type="PROSITE-ProRule" id="PRU00335"/>
    </source>
</evidence>
<dbReference type="GO" id="GO:0003700">
    <property type="term" value="F:DNA-binding transcription factor activity"/>
    <property type="evidence" value="ECO:0007669"/>
    <property type="project" value="TreeGrafter"/>
</dbReference>
<organism evidence="6 7">
    <name type="scientific">Embleya hyalina</name>
    <dbReference type="NCBI Taxonomy" id="516124"/>
    <lineage>
        <taxon>Bacteria</taxon>
        <taxon>Bacillati</taxon>
        <taxon>Actinomycetota</taxon>
        <taxon>Actinomycetes</taxon>
        <taxon>Kitasatosporales</taxon>
        <taxon>Streptomycetaceae</taxon>
        <taxon>Embleya</taxon>
    </lineage>
</organism>
<protein>
    <submittedName>
        <fullName evidence="6">TetR family transcriptional regulator</fullName>
    </submittedName>
</protein>
<keyword evidence="1" id="KW-0805">Transcription regulation</keyword>
<reference evidence="6 7" key="1">
    <citation type="submission" date="2018-12" db="EMBL/GenBank/DDBJ databases">
        <title>Draft genome sequence of Embleya hyalina NBRC 13850T.</title>
        <authorList>
            <person name="Komaki H."/>
            <person name="Hosoyama A."/>
            <person name="Kimura A."/>
            <person name="Ichikawa N."/>
            <person name="Tamura T."/>
        </authorList>
    </citation>
    <scope>NUCLEOTIDE SEQUENCE [LARGE SCALE GENOMIC DNA]</scope>
    <source>
        <strain evidence="6 7">NBRC 13850</strain>
    </source>
</reference>
<keyword evidence="3" id="KW-0804">Transcription</keyword>
<dbReference type="InterPro" id="IPR050109">
    <property type="entry name" value="HTH-type_TetR-like_transc_reg"/>
</dbReference>
<dbReference type="Gene3D" id="1.10.357.10">
    <property type="entry name" value="Tetracycline Repressor, domain 2"/>
    <property type="match status" value="1"/>
</dbReference>
<dbReference type="Pfam" id="PF00440">
    <property type="entry name" value="TetR_N"/>
    <property type="match status" value="1"/>
</dbReference>
<dbReference type="PROSITE" id="PS50977">
    <property type="entry name" value="HTH_TETR_2"/>
    <property type="match status" value="1"/>
</dbReference>
<feature type="domain" description="HTH tetR-type" evidence="5">
    <location>
        <begin position="20"/>
        <end position="80"/>
    </location>
</feature>
<dbReference type="InterPro" id="IPR001647">
    <property type="entry name" value="HTH_TetR"/>
</dbReference>
<dbReference type="AlphaFoldDB" id="A0A401Z277"/>
<accession>A0A401Z277</accession>
<keyword evidence="2 4" id="KW-0238">DNA-binding</keyword>
<dbReference type="RefSeq" id="WP_126642674.1">
    <property type="nucleotide sequence ID" value="NZ_BIFH01000044.1"/>
</dbReference>
<feature type="DNA-binding region" description="H-T-H motif" evidence="4">
    <location>
        <begin position="43"/>
        <end position="62"/>
    </location>
</feature>
<evidence type="ECO:0000259" key="5">
    <source>
        <dbReference type="PROSITE" id="PS50977"/>
    </source>
</evidence>
<name>A0A401Z277_9ACTN</name>
<evidence type="ECO:0000256" key="2">
    <source>
        <dbReference type="ARBA" id="ARBA00023125"/>
    </source>
</evidence>
<dbReference type="PRINTS" id="PR00455">
    <property type="entry name" value="HTHTETR"/>
</dbReference>
<keyword evidence="7" id="KW-1185">Reference proteome</keyword>
<dbReference type="PANTHER" id="PTHR30055">
    <property type="entry name" value="HTH-TYPE TRANSCRIPTIONAL REGULATOR RUTR"/>
    <property type="match status" value="1"/>
</dbReference>
<dbReference type="Gene3D" id="1.10.10.60">
    <property type="entry name" value="Homeodomain-like"/>
    <property type="match status" value="1"/>
</dbReference>
<dbReference type="EMBL" id="BIFH01000044">
    <property type="protein sequence ID" value="GCE00993.1"/>
    <property type="molecule type" value="Genomic_DNA"/>
</dbReference>
<dbReference type="Proteomes" id="UP000286931">
    <property type="component" value="Unassembled WGS sequence"/>
</dbReference>
<evidence type="ECO:0000313" key="6">
    <source>
        <dbReference type="EMBL" id="GCE00993.1"/>
    </source>
</evidence>
<sequence>MDGPTGESKAPTGLRERKKARTRQVISTVAFDLFEDQGFEQTTVDMICRRADVAHRTFFRYFPTKESLLFGWDFGDLILNAFAAAPADLDLIPALEHAMTVSQGNLEDHAEHTARRHALRRRFLGVRAVHDHGVALIDTVAHRVVTTAATRLGVDPAVDLRPHALGALVAAMTRRRVIDGVDPGPMHEWADAFRTLLPTPAARTDRHE</sequence>
<evidence type="ECO:0000313" key="7">
    <source>
        <dbReference type="Proteomes" id="UP000286931"/>
    </source>
</evidence>
<dbReference type="PANTHER" id="PTHR30055:SF238">
    <property type="entry name" value="MYCOFACTOCIN BIOSYNTHESIS TRANSCRIPTIONAL REGULATOR MFTR-RELATED"/>
    <property type="match status" value="1"/>
</dbReference>
<evidence type="ECO:0000256" key="3">
    <source>
        <dbReference type="ARBA" id="ARBA00023163"/>
    </source>
</evidence>
<dbReference type="GO" id="GO:0000976">
    <property type="term" value="F:transcription cis-regulatory region binding"/>
    <property type="evidence" value="ECO:0007669"/>
    <property type="project" value="TreeGrafter"/>
</dbReference>
<dbReference type="InterPro" id="IPR023772">
    <property type="entry name" value="DNA-bd_HTH_TetR-type_CS"/>
</dbReference>
<dbReference type="OrthoDB" id="8688418at2"/>
<gene>
    <name evidence="6" type="ORF">EHYA_08732</name>
</gene>
<dbReference type="InterPro" id="IPR009057">
    <property type="entry name" value="Homeodomain-like_sf"/>
</dbReference>
<dbReference type="PROSITE" id="PS01081">
    <property type="entry name" value="HTH_TETR_1"/>
    <property type="match status" value="1"/>
</dbReference>
<comment type="caution">
    <text evidence="6">The sequence shown here is derived from an EMBL/GenBank/DDBJ whole genome shotgun (WGS) entry which is preliminary data.</text>
</comment>
<evidence type="ECO:0000256" key="1">
    <source>
        <dbReference type="ARBA" id="ARBA00023015"/>
    </source>
</evidence>